<dbReference type="EMBL" id="CP008947">
    <property type="protein sequence ID" value="AII04774.1"/>
    <property type="molecule type" value="Genomic_DNA"/>
</dbReference>
<dbReference type="AlphaFoldDB" id="A0A076EMY8"/>
<evidence type="ECO:0000313" key="2">
    <source>
        <dbReference type="EMBL" id="AII04774.1"/>
    </source>
</evidence>
<accession>A0A076EMY8</accession>
<gene>
    <name evidence="2" type="ORF">EP51_09245</name>
</gene>
<evidence type="ECO:0000313" key="3">
    <source>
        <dbReference type="Proteomes" id="UP000028488"/>
    </source>
</evidence>
<reference evidence="2 3" key="1">
    <citation type="submission" date="2014-07" db="EMBL/GenBank/DDBJ databases">
        <title>Genome Sequence of Rhodococcus opacus Strain R7, a Biodegrader of Mono- and Polycyclic Aromatic Hydrocarbons.</title>
        <authorList>
            <person name="Di Gennaro P."/>
            <person name="Zampolli J."/>
            <person name="Presti I."/>
            <person name="Cappelletti M."/>
            <person name="D'Ursi P."/>
            <person name="Orro A."/>
            <person name="Mezzelani A."/>
            <person name="Milanesi L."/>
        </authorList>
    </citation>
    <scope>NUCLEOTIDE SEQUENCE [LARGE SCALE GENOMIC DNA]</scope>
    <source>
        <strain evidence="2 3">R7</strain>
    </source>
</reference>
<proteinExistence type="predicted"/>
<sequence>MMTSDYLSWRFKLNEALKKCSKEDLLQYCNELLDMMGDKRYPALQDEEIEELMKENDLSAEEIEAKKQEIKNILEGKKENE</sequence>
<organism evidence="2 3">
    <name type="scientific">Rhodococcus opacus</name>
    <name type="common">Nocardia opaca</name>
    <dbReference type="NCBI Taxonomy" id="37919"/>
    <lineage>
        <taxon>Bacteria</taxon>
        <taxon>Bacillati</taxon>
        <taxon>Actinomycetota</taxon>
        <taxon>Actinomycetes</taxon>
        <taxon>Mycobacteriales</taxon>
        <taxon>Nocardiaceae</taxon>
        <taxon>Rhodococcus</taxon>
    </lineage>
</organism>
<dbReference type="Proteomes" id="UP000028488">
    <property type="component" value="Chromosome"/>
</dbReference>
<protein>
    <submittedName>
        <fullName evidence="2">Uncharacterized protein</fullName>
    </submittedName>
</protein>
<name>A0A076EMY8_RHOOP</name>
<keyword evidence="1" id="KW-0175">Coiled coil</keyword>
<feature type="coiled-coil region" evidence="1">
    <location>
        <begin position="49"/>
        <end position="80"/>
    </location>
</feature>
<evidence type="ECO:0000256" key="1">
    <source>
        <dbReference type="SAM" id="Coils"/>
    </source>
</evidence>